<dbReference type="InterPro" id="IPR013786">
    <property type="entry name" value="AcylCoA_DH/ox_N"/>
</dbReference>
<comment type="cofactor">
    <cofactor evidence="1 5">
        <name>FAD</name>
        <dbReference type="ChEBI" id="CHEBI:57692"/>
    </cofactor>
</comment>
<feature type="domain" description="Acyl-CoA dehydrogenase/oxidase C-terminal" evidence="6">
    <location>
        <begin position="225"/>
        <end position="371"/>
    </location>
</feature>
<evidence type="ECO:0000259" key="7">
    <source>
        <dbReference type="Pfam" id="PF02770"/>
    </source>
</evidence>
<dbReference type="Gene3D" id="1.10.540.10">
    <property type="entry name" value="Acyl-CoA dehydrogenase/oxidase, N-terminal domain"/>
    <property type="match status" value="1"/>
</dbReference>
<dbReference type="EMBL" id="CP089983">
    <property type="protein sequence ID" value="WXB06833.1"/>
    <property type="molecule type" value="Genomic_DNA"/>
</dbReference>
<dbReference type="InterPro" id="IPR046373">
    <property type="entry name" value="Acyl-CoA_Oxase/DH_mid-dom_sf"/>
</dbReference>
<sequence length="386" mass="41418">MKLSLTHEQTVAVEGARAFAQMRLRPRVAEFEERGVPKELVRELGDAGLLGALVGEEWGGRPLDPVAWGLVTEEVGKVCCNTRYILTVHASIVAGTLARWGSAAQKSTWLPRLARGEALAAFALSEPDVGSDAASVRTSYEVTDRGFVLRGAKRWTSLGALADVFLVIARDANGPGVTAFLLPRACAGVRVEPIRGLMAARGSHIAELHFDSVELAREDAVGRLGSGFTYVTSTALDLGRYSVAWSAVAVAQAAIEAMASYALRREQFGRPLQDFQLIKAMVGDAVADTHAARALCLHAGELRRASDPEAIMATNVAKQFAARVATRTTTTALQLHGANGLSGDYDVERLFREARVLEIIEGSTQIQQLLLGDYGLQTYARATGYP</sequence>
<evidence type="ECO:0000313" key="10">
    <source>
        <dbReference type="Proteomes" id="UP001374803"/>
    </source>
</evidence>
<keyword evidence="3 5" id="KW-0285">Flavoprotein</keyword>
<dbReference type="InterPro" id="IPR037069">
    <property type="entry name" value="AcylCoA_DH/ox_N_sf"/>
</dbReference>
<dbReference type="PANTHER" id="PTHR43884:SF12">
    <property type="entry name" value="ISOVALERYL-COA DEHYDROGENASE, MITOCHONDRIAL-RELATED"/>
    <property type="match status" value="1"/>
</dbReference>
<protein>
    <submittedName>
        <fullName evidence="9">Acyl-CoA dehydrogenase family protein</fullName>
    </submittedName>
</protein>
<dbReference type="Pfam" id="PF00441">
    <property type="entry name" value="Acyl-CoA_dh_1"/>
    <property type="match status" value="1"/>
</dbReference>
<evidence type="ECO:0000256" key="5">
    <source>
        <dbReference type="RuleBase" id="RU362125"/>
    </source>
</evidence>
<dbReference type="PANTHER" id="PTHR43884">
    <property type="entry name" value="ACYL-COA DEHYDROGENASE"/>
    <property type="match status" value="1"/>
</dbReference>
<dbReference type="Pfam" id="PF02771">
    <property type="entry name" value="Acyl-CoA_dh_N"/>
    <property type="match status" value="1"/>
</dbReference>
<dbReference type="InterPro" id="IPR036250">
    <property type="entry name" value="AcylCo_DH-like_C"/>
</dbReference>
<dbReference type="Proteomes" id="UP001374803">
    <property type="component" value="Chromosome"/>
</dbReference>
<dbReference type="Gene3D" id="2.40.110.10">
    <property type="entry name" value="Butyryl-CoA Dehydrogenase, subunit A, domain 2"/>
    <property type="match status" value="1"/>
</dbReference>
<gene>
    <name evidence="9" type="ORF">LVJ94_06245</name>
</gene>
<dbReference type="InterPro" id="IPR006091">
    <property type="entry name" value="Acyl-CoA_Oxase/DH_mid-dom"/>
</dbReference>
<dbReference type="RefSeq" id="WP_394836491.1">
    <property type="nucleotide sequence ID" value="NZ_CP089929.1"/>
</dbReference>
<evidence type="ECO:0000313" key="9">
    <source>
        <dbReference type="EMBL" id="WXB06833.1"/>
    </source>
</evidence>
<evidence type="ECO:0000259" key="6">
    <source>
        <dbReference type="Pfam" id="PF00441"/>
    </source>
</evidence>
<dbReference type="Pfam" id="PF02770">
    <property type="entry name" value="Acyl-CoA_dh_M"/>
    <property type="match status" value="1"/>
</dbReference>
<dbReference type="SUPFAM" id="SSF47203">
    <property type="entry name" value="Acyl-CoA dehydrogenase C-terminal domain-like"/>
    <property type="match status" value="1"/>
</dbReference>
<dbReference type="InterPro" id="IPR009075">
    <property type="entry name" value="AcylCo_DH/oxidase_C"/>
</dbReference>
<organism evidence="9 10">
    <name type="scientific">Pendulispora rubella</name>
    <dbReference type="NCBI Taxonomy" id="2741070"/>
    <lineage>
        <taxon>Bacteria</taxon>
        <taxon>Pseudomonadati</taxon>
        <taxon>Myxococcota</taxon>
        <taxon>Myxococcia</taxon>
        <taxon>Myxococcales</taxon>
        <taxon>Sorangiineae</taxon>
        <taxon>Pendulisporaceae</taxon>
        <taxon>Pendulispora</taxon>
    </lineage>
</organism>
<evidence type="ECO:0000259" key="8">
    <source>
        <dbReference type="Pfam" id="PF02771"/>
    </source>
</evidence>
<evidence type="ECO:0000256" key="2">
    <source>
        <dbReference type="ARBA" id="ARBA00009347"/>
    </source>
</evidence>
<reference evidence="9" key="1">
    <citation type="submission" date="2021-12" db="EMBL/GenBank/DDBJ databases">
        <title>Discovery of the Pendulisporaceae a myxobacterial family with distinct sporulation behavior and unique specialized metabolism.</title>
        <authorList>
            <person name="Garcia R."/>
            <person name="Popoff A."/>
            <person name="Bader C.D."/>
            <person name="Loehr J."/>
            <person name="Walesch S."/>
            <person name="Walt C."/>
            <person name="Boldt J."/>
            <person name="Bunk B."/>
            <person name="Haeckl F.J.F.P.J."/>
            <person name="Gunesch A.P."/>
            <person name="Birkelbach J."/>
            <person name="Nuebel U."/>
            <person name="Pietschmann T."/>
            <person name="Bach T."/>
            <person name="Mueller R."/>
        </authorList>
    </citation>
    <scope>NUCLEOTIDE SEQUENCE</scope>
    <source>
        <strain evidence="9">MSr11367</strain>
    </source>
</reference>
<feature type="domain" description="Acyl-CoA dehydrogenase/oxidase N-terminal" evidence="8">
    <location>
        <begin position="6"/>
        <end position="117"/>
    </location>
</feature>
<comment type="similarity">
    <text evidence="2 5">Belongs to the acyl-CoA dehydrogenase family.</text>
</comment>
<keyword evidence="10" id="KW-1185">Reference proteome</keyword>
<keyword evidence="4 5" id="KW-0274">FAD</keyword>
<proteinExistence type="inferred from homology"/>
<evidence type="ECO:0000256" key="1">
    <source>
        <dbReference type="ARBA" id="ARBA00001974"/>
    </source>
</evidence>
<name>A0ABZ2L7C7_9BACT</name>
<dbReference type="SUPFAM" id="SSF56645">
    <property type="entry name" value="Acyl-CoA dehydrogenase NM domain-like"/>
    <property type="match status" value="1"/>
</dbReference>
<evidence type="ECO:0000256" key="4">
    <source>
        <dbReference type="ARBA" id="ARBA00022827"/>
    </source>
</evidence>
<dbReference type="InterPro" id="IPR009100">
    <property type="entry name" value="AcylCoA_DH/oxidase_NM_dom_sf"/>
</dbReference>
<feature type="domain" description="Acyl-CoA oxidase/dehydrogenase middle" evidence="7">
    <location>
        <begin position="121"/>
        <end position="213"/>
    </location>
</feature>
<dbReference type="Gene3D" id="1.20.140.10">
    <property type="entry name" value="Butyryl-CoA Dehydrogenase, subunit A, domain 3"/>
    <property type="match status" value="1"/>
</dbReference>
<accession>A0ABZ2L7C7</accession>
<evidence type="ECO:0000256" key="3">
    <source>
        <dbReference type="ARBA" id="ARBA00022630"/>
    </source>
</evidence>
<keyword evidence="5" id="KW-0560">Oxidoreductase</keyword>